<keyword evidence="2" id="KW-0560">Oxidoreductase</keyword>
<gene>
    <name evidence="4" type="ORF">GCM10011391_04180</name>
</gene>
<reference evidence="4" key="2">
    <citation type="submission" date="2020-09" db="EMBL/GenBank/DDBJ databases">
        <authorList>
            <person name="Sun Q."/>
            <person name="Zhou Y."/>
        </authorList>
    </citation>
    <scope>NUCLEOTIDE SEQUENCE</scope>
    <source>
        <strain evidence="4">CGMCC 1.15371</strain>
    </source>
</reference>
<dbReference type="AlphaFoldDB" id="A0A8J2YEL5"/>
<keyword evidence="5" id="KW-1185">Reference proteome</keyword>
<dbReference type="InterPro" id="IPR051468">
    <property type="entry name" value="Fungal_SecMetab_SDRs"/>
</dbReference>
<dbReference type="GO" id="GO:0016491">
    <property type="term" value="F:oxidoreductase activity"/>
    <property type="evidence" value="ECO:0007669"/>
    <property type="project" value="UniProtKB-KW"/>
</dbReference>
<proteinExistence type="inferred from homology"/>
<sequence>MKILVTGANRGLGLALTTESAIRGHKVVAAGRNSIALRDGLKPLMDKYPGQVKPVTLDVTNESSIQSAVKTMKETEQTIDVIINNSGVLTEREKDIEHLNIDEVHRTFDVNLYGPMRIVKYFLPLLSNQSFQRGTIINISSEAGSYVNAYGGDYPYALSKHALNMFSQQLRHYLKERGIRVFAVHPGWIKTDMGGEQAPGTPEETATGILDIIEGKRAVSSDVTFINFRGEAMQP</sequence>
<reference evidence="4" key="1">
    <citation type="journal article" date="2014" name="Int. J. Syst. Evol. Microbiol.">
        <title>Complete genome sequence of Corynebacterium casei LMG S-19264T (=DSM 44701T), isolated from a smear-ripened cheese.</title>
        <authorList>
            <consortium name="US DOE Joint Genome Institute (JGI-PGF)"/>
            <person name="Walter F."/>
            <person name="Albersmeier A."/>
            <person name="Kalinowski J."/>
            <person name="Ruckert C."/>
        </authorList>
    </citation>
    <scope>NUCLEOTIDE SEQUENCE</scope>
    <source>
        <strain evidence="4">CGMCC 1.15371</strain>
    </source>
</reference>
<dbReference type="PANTHER" id="PTHR43544">
    <property type="entry name" value="SHORT-CHAIN DEHYDROGENASE/REDUCTASE"/>
    <property type="match status" value="1"/>
</dbReference>
<dbReference type="Gene3D" id="3.40.50.720">
    <property type="entry name" value="NAD(P)-binding Rossmann-like Domain"/>
    <property type="match status" value="1"/>
</dbReference>
<dbReference type="Pfam" id="PF00106">
    <property type="entry name" value="adh_short"/>
    <property type="match status" value="1"/>
</dbReference>
<dbReference type="SUPFAM" id="SSF51735">
    <property type="entry name" value="NAD(P)-binding Rossmann-fold domains"/>
    <property type="match status" value="1"/>
</dbReference>
<comment type="similarity">
    <text evidence="3">Belongs to the short-chain dehydrogenases/reductases (SDR) family.</text>
</comment>
<comment type="caution">
    <text evidence="4">The sequence shown here is derived from an EMBL/GenBank/DDBJ whole genome shotgun (WGS) entry which is preliminary data.</text>
</comment>
<evidence type="ECO:0000256" key="3">
    <source>
        <dbReference type="RuleBase" id="RU000363"/>
    </source>
</evidence>
<evidence type="ECO:0000256" key="2">
    <source>
        <dbReference type="ARBA" id="ARBA00023002"/>
    </source>
</evidence>
<dbReference type="RefSeq" id="WP_188688348.1">
    <property type="nucleotide sequence ID" value="NZ_BMIR01000001.1"/>
</dbReference>
<dbReference type="InterPro" id="IPR036291">
    <property type="entry name" value="NAD(P)-bd_dom_sf"/>
</dbReference>
<accession>A0A8J2YEL5</accession>
<dbReference type="CDD" id="cd05325">
    <property type="entry name" value="carb_red_sniffer_like_SDR_c"/>
    <property type="match status" value="1"/>
</dbReference>
<dbReference type="PANTHER" id="PTHR43544:SF7">
    <property type="entry name" value="NADB-LER2"/>
    <property type="match status" value="1"/>
</dbReference>
<evidence type="ECO:0000313" key="5">
    <source>
        <dbReference type="Proteomes" id="UP000628775"/>
    </source>
</evidence>
<keyword evidence="1" id="KW-0521">NADP</keyword>
<dbReference type="EMBL" id="BMIR01000001">
    <property type="protein sequence ID" value="GGE28765.1"/>
    <property type="molecule type" value="Genomic_DNA"/>
</dbReference>
<protein>
    <submittedName>
        <fullName evidence="4">Short-chain dehydrogenase</fullName>
    </submittedName>
</protein>
<dbReference type="Proteomes" id="UP000628775">
    <property type="component" value="Unassembled WGS sequence"/>
</dbReference>
<dbReference type="PRINTS" id="PR00081">
    <property type="entry name" value="GDHRDH"/>
</dbReference>
<dbReference type="GO" id="GO:0005737">
    <property type="term" value="C:cytoplasm"/>
    <property type="evidence" value="ECO:0007669"/>
    <property type="project" value="TreeGrafter"/>
</dbReference>
<name>A0A8J2YEL5_9BACL</name>
<evidence type="ECO:0000313" key="4">
    <source>
        <dbReference type="EMBL" id="GGE28765.1"/>
    </source>
</evidence>
<organism evidence="4 5">
    <name type="scientific">Pullulanibacillus camelliae</name>
    <dbReference type="NCBI Taxonomy" id="1707096"/>
    <lineage>
        <taxon>Bacteria</taxon>
        <taxon>Bacillati</taxon>
        <taxon>Bacillota</taxon>
        <taxon>Bacilli</taxon>
        <taxon>Bacillales</taxon>
        <taxon>Sporolactobacillaceae</taxon>
        <taxon>Pullulanibacillus</taxon>
    </lineage>
</organism>
<dbReference type="PRINTS" id="PR00080">
    <property type="entry name" value="SDRFAMILY"/>
</dbReference>
<evidence type="ECO:0000256" key="1">
    <source>
        <dbReference type="ARBA" id="ARBA00022857"/>
    </source>
</evidence>
<dbReference type="InterPro" id="IPR002347">
    <property type="entry name" value="SDR_fam"/>
</dbReference>